<gene>
    <name evidence="6" type="primary">nusB</name>
    <name evidence="8" type="ORF">DK847_14345</name>
</gene>
<evidence type="ECO:0000256" key="4">
    <source>
        <dbReference type="ARBA" id="ARBA00023015"/>
    </source>
</evidence>
<evidence type="ECO:0000256" key="2">
    <source>
        <dbReference type="ARBA" id="ARBA00022814"/>
    </source>
</evidence>
<dbReference type="EMBL" id="QKVK01000006">
    <property type="protein sequence ID" value="PZF76356.1"/>
    <property type="molecule type" value="Genomic_DNA"/>
</dbReference>
<dbReference type="PANTHER" id="PTHR11078">
    <property type="entry name" value="N UTILIZATION SUBSTANCE PROTEIN B-RELATED"/>
    <property type="match status" value="1"/>
</dbReference>
<evidence type="ECO:0000256" key="1">
    <source>
        <dbReference type="ARBA" id="ARBA00005952"/>
    </source>
</evidence>
<protein>
    <recommendedName>
        <fullName evidence="6">Transcription antitermination protein NusB</fullName>
    </recommendedName>
    <alternativeName>
        <fullName evidence="6">Antitermination factor NusB</fullName>
    </alternativeName>
</protein>
<keyword evidence="3 6" id="KW-0694">RNA-binding</keyword>
<keyword evidence="2 6" id="KW-0889">Transcription antitermination</keyword>
<evidence type="ECO:0000256" key="6">
    <source>
        <dbReference type="HAMAP-Rule" id="MF_00073"/>
    </source>
</evidence>
<dbReference type="GO" id="GO:0006353">
    <property type="term" value="P:DNA-templated transcription termination"/>
    <property type="evidence" value="ECO:0007669"/>
    <property type="project" value="UniProtKB-UniRule"/>
</dbReference>
<dbReference type="HAMAP" id="MF_00073">
    <property type="entry name" value="NusB"/>
    <property type="match status" value="1"/>
</dbReference>
<keyword evidence="5 6" id="KW-0804">Transcription</keyword>
<keyword evidence="9" id="KW-1185">Reference proteome</keyword>
<name>A0A2W2BSD2_9HYPH</name>
<evidence type="ECO:0000256" key="5">
    <source>
        <dbReference type="ARBA" id="ARBA00023163"/>
    </source>
</evidence>
<dbReference type="SUPFAM" id="SSF48013">
    <property type="entry name" value="NusB-like"/>
    <property type="match status" value="1"/>
</dbReference>
<evidence type="ECO:0000259" key="7">
    <source>
        <dbReference type="Pfam" id="PF01029"/>
    </source>
</evidence>
<dbReference type="NCBIfam" id="TIGR01951">
    <property type="entry name" value="nusB"/>
    <property type="match status" value="1"/>
</dbReference>
<dbReference type="AlphaFoldDB" id="A0A2W2BSD2"/>
<feature type="domain" description="NusB/RsmB/TIM44" evidence="7">
    <location>
        <begin position="16"/>
        <end position="150"/>
    </location>
</feature>
<dbReference type="Gene3D" id="1.10.940.10">
    <property type="entry name" value="NusB-like"/>
    <property type="match status" value="1"/>
</dbReference>
<keyword evidence="4 6" id="KW-0805">Transcription regulation</keyword>
<sequence length="159" mass="17813">MSDNDSNKYPRERRSAARLGAVQALYQMDLSGSDVGETLAQFSSRASGENFEDGQCGEADYRHLKEVVDGVVREQKAIDPTVDKILDKDWPLHRLDSTVRAILRAGAYELMFMERVPAKVAISEYVDVADAFFGPEEPRFVNGVLNKLARQSRPKEFTA</sequence>
<evidence type="ECO:0000313" key="9">
    <source>
        <dbReference type="Proteomes" id="UP000248795"/>
    </source>
</evidence>
<dbReference type="PANTHER" id="PTHR11078:SF3">
    <property type="entry name" value="ANTITERMINATION NUSB DOMAIN-CONTAINING PROTEIN"/>
    <property type="match status" value="1"/>
</dbReference>
<evidence type="ECO:0000256" key="3">
    <source>
        <dbReference type="ARBA" id="ARBA00022884"/>
    </source>
</evidence>
<dbReference type="GO" id="GO:0031564">
    <property type="term" value="P:transcription antitermination"/>
    <property type="evidence" value="ECO:0007669"/>
    <property type="project" value="UniProtKB-KW"/>
</dbReference>
<evidence type="ECO:0000313" key="8">
    <source>
        <dbReference type="EMBL" id="PZF76356.1"/>
    </source>
</evidence>
<dbReference type="RefSeq" id="WP_111199193.1">
    <property type="nucleotide sequence ID" value="NZ_QKVK01000006.1"/>
</dbReference>
<reference evidence="9" key="1">
    <citation type="submission" date="2018-06" db="EMBL/GenBank/DDBJ databases">
        <title>Aestuariibacter litoralis strain KCTC 52945T.</title>
        <authorList>
            <person name="Li X."/>
            <person name="Salam N."/>
            <person name="Li J.-L."/>
            <person name="Chen Y.-M."/>
            <person name="Yang Z.-W."/>
            <person name="Zhang L.-Y."/>
            <person name="Han M.-X."/>
            <person name="Xiao M."/>
            <person name="Li W.-J."/>
        </authorList>
    </citation>
    <scope>NUCLEOTIDE SEQUENCE [LARGE SCALE GENOMIC DNA]</scope>
    <source>
        <strain evidence="9">KCTC 52945</strain>
    </source>
</reference>
<dbReference type="InterPro" id="IPR006027">
    <property type="entry name" value="NusB_RsmB_TIM44"/>
</dbReference>
<dbReference type="Pfam" id="PF01029">
    <property type="entry name" value="NusB"/>
    <property type="match status" value="1"/>
</dbReference>
<comment type="similarity">
    <text evidence="1 6">Belongs to the NusB family.</text>
</comment>
<comment type="caution">
    <text evidence="8">The sequence shown here is derived from an EMBL/GenBank/DDBJ whole genome shotgun (WGS) entry which is preliminary data.</text>
</comment>
<dbReference type="InterPro" id="IPR035926">
    <property type="entry name" value="NusB-like_sf"/>
</dbReference>
<dbReference type="InterPro" id="IPR011605">
    <property type="entry name" value="NusB_fam"/>
</dbReference>
<comment type="function">
    <text evidence="6">Involved in transcription antitermination. Required for transcription of ribosomal RNA (rRNA) genes. Binds specifically to the boxA antiterminator sequence of the ribosomal RNA (rrn) operons.</text>
</comment>
<organism evidence="8 9">
    <name type="scientific">Aestuariivirga litoralis</name>
    <dbReference type="NCBI Taxonomy" id="2650924"/>
    <lineage>
        <taxon>Bacteria</taxon>
        <taxon>Pseudomonadati</taxon>
        <taxon>Pseudomonadota</taxon>
        <taxon>Alphaproteobacteria</taxon>
        <taxon>Hyphomicrobiales</taxon>
        <taxon>Aestuariivirgaceae</taxon>
        <taxon>Aestuariivirga</taxon>
    </lineage>
</organism>
<dbReference type="GO" id="GO:0005829">
    <property type="term" value="C:cytosol"/>
    <property type="evidence" value="ECO:0007669"/>
    <property type="project" value="TreeGrafter"/>
</dbReference>
<dbReference type="GO" id="GO:0003723">
    <property type="term" value="F:RNA binding"/>
    <property type="evidence" value="ECO:0007669"/>
    <property type="project" value="UniProtKB-UniRule"/>
</dbReference>
<proteinExistence type="inferred from homology"/>
<accession>A0A2W2BSD2</accession>
<dbReference type="Proteomes" id="UP000248795">
    <property type="component" value="Unassembled WGS sequence"/>
</dbReference>